<dbReference type="AlphaFoldDB" id="A0AAE0KYX7"/>
<gene>
    <name evidence="2" type="ORF">CYMTET_25690</name>
</gene>
<accession>A0AAE0KYX7</accession>
<evidence type="ECO:0000313" key="3">
    <source>
        <dbReference type="Proteomes" id="UP001190700"/>
    </source>
</evidence>
<keyword evidence="3" id="KW-1185">Reference proteome</keyword>
<organism evidence="2 3">
    <name type="scientific">Cymbomonas tetramitiformis</name>
    <dbReference type="NCBI Taxonomy" id="36881"/>
    <lineage>
        <taxon>Eukaryota</taxon>
        <taxon>Viridiplantae</taxon>
        <taxon>Chlorophyta</taxon>
        <taxon>Pyramimonadophyceae</taxon>
        <taxon>Pyramimonadales</taxon>
        <taxon>Pyramimonadaceae</taxon>
        <taxon>Cymbomonas</taxon>
    </lineage>
</organism>
<dbReference type="EMBL" id="LGRX02013775">
    <property type="protein sequence ID" value="KAK3265639.1"/>
    <property type="molecule type" value="Genomic_DNA"/>
</dbReference>
<evidence type="ECO:0000256" key="1">
    <source>
        <dbReference type="SAM" id="MobiDB-lite"/>
    </source>
</evidence>
<comment type="caution">
    <text evidence="2">The sequence shown here is derived from an EMBL/GenBank/DDBJ whole genome shotgun (WGS) entry which is preliminary data.</text>
</comment>
<proteinExistence type="predicted"/>
<dbReference type="Proteomes" id="UP001190700">
    <property type="component" value="Unassembled WGS sequence"/>
</dbReference>
<feature type="compositionally biased region" description="Basic and acidic residues" evidence="1">
    <location>
        <begin position="62"/>
        <end position="74"/>
    </location>
</feature>
<evidence type="ECO:0000313" key="2">
    <source>
        <dbReference type="EMBL" id="KAK3265639.1"/>
    </source>
</evidence>
<reference evidence="2 3" key="1">
    <citation type="journal article" date="2015" name="Genome Biol. Evol.">
        <title>Comparative Genomics of a Bacterivorous Green Alga Reveals Evolutionary Causalities and Consequences of Phago-Mixotrophic Mode of Nutrition.</title>
        <authorList>
            <person name="Burns J.A."/>
            <person name="Paasch A."/>
            <person name="Narechania A."/>
            <person name="Kim E."/>
        </authorList>
    </citation>
    <scope>NUCLEOTIDE SEQUENCE [LARGE SCALE GENOMIC DNA]</scope>
    <source>
        <strain evidence="2 3">PLY_AMNH</strain>
    </source>
</reference>
<name>A0AAE0KYX7_9CHLO</name>
<protein>
    <submittedName>
        <fullName evidence="2">Uncharacterized protein</fullName>
    </submittedName>
</protein>
<sequence length="171" mass="19005">MSAAFNDTDTASDTPIWILLKPLERQGGIPCSVWTKSLEGLSKRERIQDFVHRLDRYGRLHGKSDMAPRLEPPDAKTSSRPFESNVDPPEHSEAPIASNSFSNGVAVSGRPKVTKANTKKVPPPKRATWHRQKVPPPTIATWHRQKVLPLTRATRHVPKSAEPTGLPRTQA</sequence>
<feature type="region of interest" description="Disordered" evidence="1">
    <location>
        <begin position="62"/>
        <end position="171"/>
    </location>
</feature>